<evidence type="ECO:0000256" key="12">
    <source>
        <dbReference type="PROSITE-ProRule" id="PRU00042"/>
    </source>
</evidence>
<feature type="compositionally biased region" description="Polar residues" evidence="13">
    <location>
        <begin position="1"/>
        <end position="28"/>
    </location>
</feature>
<reference evidence="16" key="1">
    <citation type="journal article" date="2017" name="Genome Biol.">
        <title>Comparative genomics reveals high biological diversity and specific adaptations in the industrially and medically important fungal genus Aspergillus.</title>
        <authorList>
            <person name="de Vries R.P."/>
            <person name="Riley R."/>
            <person name="Wiebenga A."/>
            <person name="Aguilar-Osorio G."/>
            <person name="Amillis S."/>
            <person name="Uchima C.A."/>
            <person name="Anderluh G."/>
            <person name="Asadollahi M."/>
            <person name="Askin M."/>
            <person name="Barry K."/>
            <person name="Battaglia E."/>
            <person name="Bayram O."/>
            <person name="Benocci T."/>
            <person name="Braus-Stromeyer S.A."/>
            <person name="Caldana C."/>
            <person name="Canovas D."/>
            <person name="Cerqueira G.C."/>
            <person name="Chen F."/>
            <person name="Chen W."/>
            <person name="Choi C."/>
            <person name="Clum A."/>
            <person name="Dos Santos R.A."/>
            <person name="Damasio A.R."/>
            <person name="Diallinas G."/>
            <person name="Emri T."/>
            <person name="Fekete E."/>
            <person name="Flipphi M."/>
            <person name="Freyberg S."/>
            <person name="Gallo A."/>
            <person name="Gournas C."/>
            <person name="Habgood R."/>
            <person name="Hainaut M."/>
            <person name="Harispe M.L."/>
            <person name="Henrissat B."/>
            <person name="Hilden K.S."/>
            <person name="Hope R."/>
            <person name="Hossain A."/>
            <person name="Karabika E."/>
            <person name="Karaffa L."/>
            <person name="Karanyi Z."/>
            <person name="Krasevec N."/>
            <person name="Kuo A."/>
            <person name="Kusch H."/>
            <person name="LaButti K."/>
            <person name="Lagendijk E.L."/>
            <person name="Lapidus A."/>
            <person name="Levasseur A."/>
            <person name="Lindquist E."/>
            <person name="Lipzen A."/>
            <person name="Logrieco A.F."/>
            <person name="MacCabe A."/>
            <person name="Maekelae M.R."/>
            <person name="Malavazi I."/>
            <person name="Melin P."/>
            <person name="Meyer V."/>
            <person name="Mielnichuk N."/>
            <person name="Miskei M."/>
            <person name="Molnar A.P."/>
            <person name="Mule G."/>
            <person name="Ngan C.Y."/>
            <person name="Orejas M."/>
            <person name="Orosz E."/>
            <person name="Ouedraogo J.P."/>
            <person name="Overkamp K.M."/>
            <person name="Park H.-S."/>
            <person name="Perrone G."/>
            <person name="Piumi F."/>
            <person name="Punt P.J."/>
            <person name="Ram A.F."/>
            <person name="Ramon A."/>
            <person name="Rauscher S."/>
            <person name="Record E."/>
            <person name="Riano-Pachon D.M."/>
            <person name="Robert V."/>
            <person name="Roehrig J."/>
            <person name="Ruller R."/>
            <person name="Salamov A."/>
            <person name="Salih N.S."/>
            <person name="Samson R.A."/>
            <person name="Sandor E."/>
            <person name="Sanguinetti M."/>
            <person name="Schuetze T."/>
            <person name="Sepcic K."/>
            <person name="Shelest E."/>
            <person name="Sherlock G."/>
            <person name="Sophianopoulou V."/>
            <person name="Squina F.M."/>
            <person name="Sun H."/>
            <person name="Susca A."/>
            <person name="Todd R.B."/>
            <person name="Tsang A."/>
            <person name="Unkles S.E."/>
            <person name="van de Wiele N."/>
            <person name="van Rossen-Uffink D."/>
            <person name="Oliveira J.V."/>
            <person name="Vesth T.C."/>
            <person name="Visser J."/>
            <person name="Yu J.-H."/>
            <person name="Zhou M."/>
            <person name="Andersen M.R."/>
            <person name="Archer D.B."/>
            <person name="Baker S.E."/>
            <person name="Benoit I."/>
            <person name="Brakhage A.A."/>
            <person name="Braus G.H."/>
            <person name="Fischer R."/>
            <person name="Frisvad J.C."/>
            <person name="Goldman G.H."/>
            <person name="Houbraken J."/>
            <person name="Oakley B."/>
            <person name="Pocsi I."/>
            <person name="Scazzocchio C."/>
            <person name="Seiboth B."/>
            <person name="vanKuyk P.A."/>
            <person name="Wortman J."/>
            <person name="Dyer P.S."/>
            <person name="Grigoriev I.V."/>
        </authorList>
    </citation>
    <scope>NUCLEOTIDE SEQUENCE [LARGE SCALE GENOMIC DNA]</scope>
    <source>
        <strain evidence="16">CBS 516.65</strain>
    </source>
</reference>
<evidence type="ECO:0000256" key="5">
    <source>
        <dbReference type="ARBA" id="ARBA00022737"/>
    </source>
</evidence>
<dbReference type="SMART" id="SM00355">
    <property type="entry name" value="ZnF_C2H2"/>
    <property type="match status" value="2"/>
</dbReference>
<organism evidence="15 16">
    <name type="scientific">Aspergillus glaucus CBS 516.65</name>
    <dbReference type="NCBI Taxonomy" id="1160497"/>
    <lineage>
        <taxon>Eukaryota</taxon>
        <taxon>Fungi</taxon>
        <taxon>Dikarya</taxon>
        <taxon>Ascomycota</taxon>
        <taxon>Pezizomycotina</taxon>
        <taxon>Eurotiomycetes</taxon>
        <taxon>Eurotiomycetidae</taxon>
        <taxon>Eurotiales</taxon>
        <taxon>Aspergillaceae</taxon>
        <taxon>Aspergillus</taxon>
        <taxon>Aspergillus subgen. Aspergillus</taxon>
    </lineage>
</organism>
<accession>A0A1L9VF37</accession>
<dbReference type="Proteomes" id="UP000184300">
    <property type="component" value="Unassembled WGS sequence"/>
</dbReference>
<proteinExistence type="inferred from homology"/>
<keyword evidence="16" id="KW-1185">Reference proteome</keyword>
<keyword evidence="9" id="KW-0238">DNA-binding</keyword>
<keyword evidence="6 12" id="KW-0863">Zinc-finger</keyword>
<dbReference type="InterPro" id="IPR036236">
    <property type="entry name" value="Znf_C2H2_sf"/>
</dbReference>
<dbReference type="AlphaFoldDB" id="A0A1L9VF37"/>
<dbReference type="PROSITE" id="PS00028">
    <property type="entry name" value="ZINC_FINGER_C2H2_1"/>
    <property type="match status" value="1"/>
</dbReference>
<protein>
    <recommendedName>
        <fullName evidence="14">C2H2-type domain-containing protein</fullName>
    </recommendedName>
</protein>
<dbReference type="PROSITE" id="PS50157">
    <property type="entry name" value="ZINC_FINGER_C2H2_2"/>
    <property type="match status" value="1"/>
</dbReference>
<evidence type="ECO:0000256" key="13">
    <source>
        <dbReference type="SAM" id="MobiDB-lite"/>
    </source>
</evidence>
<feature type="domain" description="C2H2-type" evidence="14">
    <location>
        <begin position="129"/>
        <end position="152"/>
    </location>
</feature>
<dbReference type="InterPro" id="IPR013087">
    <property type="entry name" value="Znf_C2H2_type"/>
</dbReference>
<dbReference type="GeneID" id="34464389"/>
<evidence type="ECO:0000256" key="4">
    <source>
        <dbReference type="ARBA" id="ARBA00022723"/>
    </source>
</evidence>
<evidence type="ECO:0000256" key="3">
    <source>
        <dbReference type="ARBA" id="ARBA00006991"/>
    </source>
</evidence>
<keyword evidence="10" id="KW-0804">Transcription</keyword>
<evidence type="ECO:0000256" key="1">
    <source>
        <dbReference type="ARBA" id="ARBA00003767"/>
    </source>
</evidence>
<keyword evidence="4" id="KW-0479">Metal-binding</keyword>
<evidence type="ECO:0000256" key="7">
    <source>
        <dbReference type="ARBA" id="ARBA00022833"/>
    </source>
</evidence>
<dbReference type="Pfam" id="PF00096">
    <property type="entry name" value="zf-C2H2"/>
    <property type="match status" value="1"/>
</dbReference>
<dbReference type="EMBL" id="KV878902">
    <property type="protein sequence ID" value="OJJ82547.1"/>
    <property type="molecule type" value="Genomic_DNA"/>
</dbReference>
<evidence type="ECO:0000313" key="15">
    <source>
        <dbReference type="EMBL" id="OJJ82547.1"/>
    </source>
</evidence>
<keyword evidence="7" id="KW-0862">Zinc</keyword>
<comment type="subcellular location">
    <subcellularLocation>
        <location evidence="2">Nucleus</location>
    </subcellularLocation>
</comment>
<evidence type="ECO:0000259" key="14">
    <source>
        <dbReference type="PROSITE" id="PS50157"/>
    </source>
</evidence>
<dbReference type="Gene3D" id="3.30.160.60">
    <property type="entry name" value="Classic Zinc Finger"/>
    <property type="match status" value="1"/>
</dbReference>
<sequence length="205" mass="22641">MEPSYSHGSDASTQSSFTYPDLYSSSPMQEPDLFPCPSPFESSYDYDFSSSPGQCQYGFADVYPAVNSSYVNSIPIPGAGYVDHSLATSASSISSSPPVQWPPQDAQLFPDICHDIPFETTSPKSNKPFPCADCGKAFTRSADLRRHQTSVHYPVFQDCPVADCSRKGHNGFPRKDHLLEHLRAYHHVPVPKRGASKRVTKAQYL</sequence>
<keyword evidence="5" id="KW-0677">Repeat</keyword>
<gene>
    <name evidence="15" type="ORF">ASPGLDRAFT_553086</name>
</gene>
<dbReference type="OrthoDB" id="2687452at2759"/>
<keyword evidence="11" id="KW-0539">Nucleus</keyword>
<dbReference type="GO" id="GO:0005634">
    <property type="term" value="C:nucleus"/>
    <property type="evidence" value="ECO:0007669"/>
    <property type="project" value="UniProtKB-SubCell"/>
</dbReference>
<evidence type="ECO:0000313" key="16">
    <source>
        <dbReference type="Proteomes" id="UP000184300"/>
    </source>
</evidence>
<dbReference type="FunFam" id="3.30.160.60:FF:000771">
    <property type="entry name" value="zinc finger protein 648"/>
    <property type="match status" value="1"/>
</dbReference>
<dbReference type="SUPFAM" id="SSF57667">
    <property type="entry name" value="beta-beta-alpha zinc fingers"/>
    <property type="match status" value="1"/>
</dbReference>
<dbReference type="STRING" id="1160497.A0A1L9VF37"/>
<comment type="similarity">
    <text evidence="3">Belongs to the krueppel C2H2-type zinc-finger protein family.</text>
</comment>
<evidence type="ECO:0000256" key="11">
    <source>
        <dbReference type="ARBA" id="ARBA00023242"/>
    </source>
</evidence>
<keyword evidence="8" id="KW-0805">Transcription regulation</keyword>
<evidence type="ECO:0000256" key="2">
    <source>
        <dbReference type="ARBA" id="ARBA00004123"/>
    </source>
</evidence>
<dbReference type="GO" id="GO:0008270">
    <property type="term" value="F:zinc ion binding"/>
    <property type="evidence" value="ECO:0007669"/>
    <property type="project" value="UniProtKB-KW"/>
</dbReference>
<evidence type="ECO:0000256" key="6">
    <source>
        <dbReference type="ARBA" id="ARBA00022771"/>
    </source>
</evidence>
<feature type="region of interest" description="Disordered" evidence="13">
    <location>
        <begin position="1"/>
        <end position="32"/>
    </location>
</feature>
<name>A0A1L9VF37_ASPGL</name>
<comment type="function">
    <text evidence="1">May be involved in transcriptional regulation.</text>
</comment>
<dbReference type="VEuPathDB" id="FungiDB:ASPGLDRAFT_553086"/>
<evidence type="ECO:0000256" key="9">
    <source>
        <dbReference type="ARBA" id="ARBA00023125"/>
    </source>
</evidence>
<evidence type="ECO:0000256" key="10">
    <source>
        <dbReference type="ARBA" id="ARBA00023163"/>
    </source>
</evidence>
<dbReference type="GO" id="GO:0003677">
    <property type="term" value="F:DNA binding"/>
    <property type="evidence" value="ECO:0007669"/>
    <property type="project" value="UniProtKB-KW"/>
</dbReference>
<dbReference type="RefSeq" id="XP_022399245.1">
    <property type="nucleotide sequence ID" value="XM_022548128.1"/>
</dbReference>
<evidence type="ECO:0000256" key="8">
    <source>
        <dbReference type="ARBA" id="ARBA00023015"/>
    </source>
</evidence>